<dbReference type="EMBL" id="ODYU01005447">
    <property type="protein sequence ID" value="SOQ46320.1"/>
    <property type="molecule type" value="Genomic_DNA"/>
</dbReference>
<feature type="chain" id="PRO_5013567865" evidence="1">
    <location>
        <begin position="22"/>
        <end position="191"/>
    </location>
</feature>
<sequence length="191" mass="22260">MSSTASVCVFLLWMIVHDNHCLRIIPERTDIVYYNKTYIEDTPTFNVRRSARKGDYVVNLKFETKVTFGNEVLVDIVFYQFLNNEFKRSFPEMHSKLCDLINDDPYIGDSVREAGLKTCPIVPVSIYGSILKWYGKYALMNIGFNRMIPSVWPFEKGMVEFTIRLDDPKAIIGKGQLITTFREDRPKKKHE</sequence>
<keyword evidence="1" id="KW-0732">Signal</keyword>
<organism evidence="2">
    <name type="scientific">Spodoptera frugiperda</name>
    <name type="common">Fall armyworm</name>
    <dbReference type="NCBI Taxonomy" id="7108"/>
    <lineage>
        <taxon>Eukaryota</taxon>
        <taxon>Metazoa</taxon>
        <taxon>Ecdysozoa</taxon>
        <taxon>Arthropoda</taxon>
        <taxon>Hexapoda</taxon>
        <taxon>Insecta</taxon>
        <taxon>Pterygota</taxon>
        <taxon>Neoptera</taxon>
        <taxon>Endopterygota</taxon>
        <taxon>Lepidoptera</taxon>
        <taxon>Glossata</taxon>
        <taxon>Ditrysia</taxon>
        <taxon>Noctuoidea</taxon>
        <taxon>Noctuidae</taxon>
        <taxon>Amphipyrinae</taxon>
        <taxon>Spodoptera</taxon>
    </lineage>
</organism>
<proteinExistence type="predicted"/>
<dbReference type="AlphaFoldDB" id="A0A2H1VZR3"/>
<reference evidence="2" key="1">
    <citation type="submission" date="2016-07" db="EMBL/GenBank/DDBJ databases">
        <authorList>
            <person name="Bretaudeau A."/>
        </authorList>
    </citation>
    <scope>NUCLEOTIDE SEQUENCE</scope>
    <source>
        <strain evidence="2">Rice</strain>
        <tissue evidence="2">Whole body</tissue>
    </source>
</reference>
<gene>
    <name evidence="2" type="ORF">SFRICE_008882</name>
</gene>
<name>A0A2H1VZR3_SPOFR</name>
<protein>
    <submittedName>
        <fullName evidence="2">SFRICE_008882</fullName>
    </submittedName>
</protein>
<evidence type="ECO:0000313" key="2">
    <source>
        <dbReference type="EMBL" id="SOQ46320.1"/>
    </source>
</evidence>
<accession>A0A2H1VZR3</accession>
<evidence type="ECO:0000256" key="1">
    <source>
        <dbReference type="SAM" id="SignalP"/>
    </source>
</evidence>
<feature type="signal peptide" evidence="1">
    <location>
        <begin position="1"/>
        <end position="21"/>
    </location>
</feature>